<keyword evidence="7 13" id="KW-0001">2Fe-2S</keyword>
<dbReference type="SFLD" id="SFLDG01278">
    <property type="entry name" value="biotin_synthase_like"/>
    <property type="match status" value="1"/>
</dbReference>
<feature type="binding site" evidence="13">
    <location>
        <position position="56"/>
    </location>
    <ligand>
        <name>[4Fe-4S] cluster</name>
        <dbReference type="ChEBI" id="CHEBI:49883"/>
        <note>4Fe-4S-S-AdoMet</note>
    </ligand>
</feature>
<feature type="binding site" evidence="13">
    <location>
        <position position="59"/>
    </location>
    <ligand>
        <name>[4Fe-4S] cluster</name>
        <dbReference type="ChEBI" id="CHEBI:49883"/>
        <note>4Fe-4S-S-AdoMet</note>
    </ligand>
</feature>
<accession>A0ABP9N3N3</accession>
<evidence type="ECO:0000256" key="13">
    <source>
        <dbReference type="HAMAP-Rule" id="MF_01694"/>
    </source>
</evidence>
<comment type="function">
    <text evidence="13">Catalyzes the conversion of dethiobiotin (DTB) to biotin by the insertion of a sulfur atom into dethiobiotin via a radical-based mechanism.</text>
</comment>
<dbReference type="InterPro" id="IPR002684">
    <property type="entry name" value="Biotin_synth/BioAB"/>
</dbReference>
<evidence type="ECO:0000256" key="11">
    <source>
        <dbReference type="ARBA" id="ARBA00023014"/>
    </source>
</evidence>
<name>A0ABP9N3N3_9GAMM</name>
<dbReference type="SFLD" id="SFLDS00029">
    <property type="entry name" value="Radical_SAM"/>
    <property type="match status" value="1"/>
</dbReference>
<evidence type="ECO:0000256" key="8">
    <source>
        <dbReference type="ARBA" id="ARBA00022723"/>
    </source>
</evidence>
<evidence type="ECO:0000256" key="3">
    <source>
        <dbReference type="ARBA" id="ARBA00012236"/>
    </source>
</evidence>
<comment type="caution">
    <text evidence="15">The sequence shown here is derived from an EMBL/GenBank/DDBJ whole genome shotgun (WGS) entry which is preliminary data.</text>
</comment>
<evidence type="ECO:0000256" key="5">
    <source>
        <dbReference type="ARBA" id="ARBA00022679"/>
    </source>
</evidence>
<dbReference type="InterPro" id="IPR058240">
    <property type="entry name" value="rSAM_sf"/>
</dbReference>
<evidence type="ECO:0000256" key="2">
    <source>
        <dbReference type="ARBA" id="ARBA00010765"/>
    </source>
</evidence>
<dbReference type="InterPro" id="IPR007197">
    <property type="entry name" value="rSAM"/>
</dbReference>
<reference evidence="16" key="1">
    <citation type="journal article" date="2019" name="Int. J. Syst. Evol. Microbiol.">
        <title>The Global Catalogue of Microorganisms (GCM) 10K type strain sequencing project: providing services to taxonomists for standard genome sequencing and annotation.</title>
        <authorList>
            <consortium name="The Broad Institute Genomics Platform"/>
            <consortium name="The Broad Institute Genome Sequencing Center for Infectious Disease"/>
            <person name="Wu L."/>
            <person name="Ma J."/>
        </authorList>
    </citation>
    <scope>NUCLEOTIDE SEQUENCE [LARGE SCALE GENOMIC DNA]</scope>
    <source>
        <strain evidence="16">JCM 18424</strain>
    </source>
</reference>
<dbReference type="InterPro" id="IPR010722">
    <property type="entry name" value="BATS_dom"/>
</dbReference>
<comment type="cofactor">
    <cofactor evidence="13">
        <name>[4Fe-4S] cluster</name>
        <dbReference type="ChEBI" id="CHEBI:49883"/>
    </cofactor>
    <text evidence="13">Binds 1 [4Fe-4S] cluster. The cluster is coordinated with 3 cysteines and an exchangeable S-adenosyl-L-methionine.</text>
</comment>
<feature type="binding site" evidence="13">
    <location>
        <position position="259"/>
    </location>
    <ligand>
        <name>[2Fe-2S] cluster</name>
        <dbReference type="ChEBI" id="CHEBI:190135"/>
    </ligand>
</feature>
<evidence type="ECO:0000256" key="1">
    <source>
        <dbReference type="ARBA" id="ARBA00004942"/>
    </source>
</evidence>
<evidence type="ECO:0000259" key="14">
    <source>
        <dbReference type="PROSITE" id="PS51918"/>
    </source>
</evidence>
<protein>
    <recommendedName>
        <fullName evidence="3 13">Biotin synthase</fullName>
        <ecNumber evidence="3 13">2.8.1.6</ecNumber>
    </recommendedName>
</protein>
<dbReference type="SMART" id="SM00876">
    <property type="entry name" value="BATS"/>
    <property type="match status" value="1"/>
</dbReference>
<dbReference type="InterPro" id="IPR013785">
    <property type="entry name" value="Aldolase_TIM"/>
</dbReference>
<evidence type="ECO:0000256" key="4">
    <source>
        <dbReference type="ARBA" id="ARBA00022485"/>
    </source>
</evidence>
<organism evidence="15 16">
    <name type="scientific">Wohlfahrtiimonas larvae</name>
    <dbReference type="NCBI Taxonomy" id="1157986"/>
    <lineage>
        <taxon>Bacteria</taxon>
        <taxon>Pseudomonadati</taxon>
        <taxon>Pseudomonadota</taxon>
        <taxon>Gammaproteobacteria</taxon>
        <taxon>Cardiobacteriales</taxon>
        <taxon>Ignatzschineriaceae</taxon>
        <taxon>Wohlfahrtiimonas</taxon>
    </lineage>
</organism>
<dbReference type="PIRSF" id="PIRSF001619">
    <property type="entry name" value="Biotin_synth"/>
    <property type="match status" value="1"/>
</dbReference>
<dbReference type="CDD" id="cd01335">
    <property type="entry name" value="Radical_SAM"/>
    <property type="match status" value="1"/>
</dbReference>
<dbReference type="PANTHER" id="PTHR22976:SF2">
    <property type="entry name" value="BIOTIN SYNTHASE, MITOCHONDRIAL"/>
    <property type="match status" value="1"/>
</dbReference>
<dbReference type="RefSeq" id="WP_345668225.1">
    <property type="nucleotide sequence ID" value="NZ_BAABKE010000011.1"/>
</dbReference>
<feature type="binding site" evidence="13">
    <location>
        <position position="52"/>
    </location>
    <ligand>
        <name>[4Fe-4S] cluster</name>
        <dbReference type="ChEBI" id="CHEBI:49883"/>
        <note>4Fe-4S-S-AdoMet</note>
    </ligand>
</feature>
<evidence type="ECO:0000256" key="10">
    <source>
        <dbReference type="ARBA" id="ARBA00023004"/>
    </source>
</evidence>
<keyword evidence="8 13" id="KW-0479">Metal-binding</keyword>
<dbReference type="SFLD" id="SFLDF00272">
    <property type="entry name" value="biotin_synthase"/>
    <property type="match status" value="1"/>
</dbReference>
<keyword evidence="4 13" id="KW-0004">4Fe-4S</keyword>
<feature type="binding site" evidence="13">
    <location>
        <position position="187"/>
    </location>
    <ligand>
        <name>[2Fe-2S] cluster</name>
        <dbReference type="ChEBI" id="CHEBI:190135"/>
    </ligand>
</feature>
<comment type="subunit">
    <text evidence="13">Homodimer.</text>
</comment>
<dbReference type="InterPro" id="IPR024177">
    <property type="entry name" value="Biotin_synthase"/>
</dbReference>
<feature type="domain" description="Radical SAM core" evidence="14">
    <location>
        <begin position="37"/>
        <end position="261"/>
    </location>
</feature>
<dbReference type="SMART" id="SM00729">
    <property type="entry name" value="Elp3"/>
    <property type="match status" value="1"/>
</dbReference>
<proteinExistence type="inferred from homology"/>
<dbReference type="Pfam" id="PF06968">
    <property type="entry name" value="BATS"/>
    <property type="match status" value="1"/>
</dbReference>
<comment type="pathway">
    <text evidence="1 13">Cofactor biosynthesis; biotin biosynthesis; biotin from 7,8-diaminononanoate: step 2/2.</text>
</comment>
<gene>
    <name evidence="13 15" type="primary">bioB</name>
    <name evidence="15" type="ORF">GCM10023338_23720</name>
</gene>
<dbReference type="EMBL" id="BAABKE010000011">
    <property type="protein sequence ID" value="GAA5104268.1"/>
    <property type="molecule type" value="Genomic_DNA"/>
</dbReference>
<evidence type="ECO:0000313" key="16">
    <source>
        <dbReference type="Proteomes" id="UP001500631"/>
    </source>
</evidence>
<keyword evidence="5 13" id="KW-0808">Transferase</keyword>
<evidence type="ECO:0000256" key="12">
    <source>
        <dbReference type="ARBA" id="ARBA00051157"/>
    </source>
</evidence>
<sequence>MSKKVWTIEDAEALFEQPLFELLFEAQKVHREHFDPTKIQVSRLLSIKTGRCSEDCKYCSQSVRYDTGLDAEKLMEVQKVIEAAKKAKEDGASRFCMGAAWRNPKDRDMPYIQKMIEEVKALGMETCMTLGSLTSEQAKTLAETGLDYYNHNVDTSPEFYGEIVTTHSYQNRLDTLDHVRESGMKICSGGIIGLGETRRDRASMLTQLANMLTPPESVPINRLIPIKGTPLGDNKPVDDFDFVRTIAVARIMMPKSMVRLSAGRENMSSELQALCFMAGANSIFYGAKLLTSPNADQDDDNALFERLNLIPADSPMLDNVC</sequence>
<feature type="binding site" evidence="13">
    <location>
        <position position="127"/>
    </location>
    <ligand>
        <name>[2Fe-2S] cluster</name>
        <dbReference type="ChEBI" id="CHEBI:190135"/>
    </ligand>
</feature>
<keyword evidence="11 13" id="KW-0411">Iron-sulfur</keyword>
<dbReference type="PANTHER" id="PTHR22976">
    <property type="entry name" value="BIOTIN SYNTHASE"/>
    <property type="match status" value="1"/>
</dbReference>
<evidence type="ECO:0000256" key="6">
    <source>
        <dbReference type="ARBA" id="ARBA00022691"/>
    </source>
</evidence>
<dbReference type="SFLD" id="SFLDG01060">
    <property type="entry name" value="BATS_domain_containing"/>
    <property type="match status" value="1"/>
</dbReference>
<evidence type="ECO:0000256" key="9">
    <source>
        <dbReference type="ARBA" id="ARBA00022756"/>
    </source>
</evidence>
<dbReference type="HAMAP" id="MF_01694">
    <property type="entry name" value="BioB"/>
    <property type="match status" value="1"/>
</dbReference>
<dbReference type="EC" id="2.8.1.6" evidence="3 13"/>
<feature type="binding site" evidence="13">
    <location>
        <position position="96"/>
    </location>
    <ligand>
        <name>[2Fe-2S] cluster</name>
        <dbReference type="ChEBI" id="CHEBI:190135"/>
    </ligand>
</feature>
<dbReference type="Gene3D" id="3.20.20.70">
    <property type="entry name" value="Aldolase class I"/>
    <property type="match status" value="1"/>
</dbReference>
<keyword evidence="16" id="KW-1185">Reference proteome</keyword>
<dbReference type="Proteomes" id="UP001500631">
    <property type="component" value="Unassembled WGS sequence"/>
</dbReference>
<dbReference type="InterPro" id="IPR006638">
    <property type="entry name" value="Elp3/MiaA/NifB-like_rSAM"/>
</dbReference>
<dbReference type="Pfam" id="PF04055">
    <property type="entry name" value="Radical_SAM"/>
    <property type="match status" value="1"/>
</dbReference>
<keyword evidence="10 13" id="KW-0408">Iron</keyword>
<evidence type="ECO:0000256" key="7">
    <source>
        <dbReference type="ARBA" id="ARBA00022714"/>
    </source>
</evidence>
<comment type="catalytic activity">
    <reaction evidence="12 13">
        <text>(4R,5S)-dethiobiotin + (sulfur carrier)-SH + 2 reduced [2Fe-2S]-[ferredoxin] + 2 S-adenosyl-L-methionine = (sulfur carrier)-H + biotin + 2 5'-deoxyadenosine + 2 L-methionine + 2 oxidized [2Fe-2S]-[ferredoxin]</text>
        <dbReference type="Rhea" id="RHEA:22060"/>
        <dbReference type="Rhea" id="RHEA-COMP:10000"/>
        <dbReference type="Rhea" id="RHEA-COMP:10001"/>
        <dbReference type="Rhea" id="RHEA-COMP:14737"/>
        <dbReference type="Rhea" id="RHEA-COMP:14739"/>
        <dbReference type="ChEBI" id="CHEBI:17319"/>
        <dbReference type="ChEBI" id="CHEBI:29917"/>
        <dbReference type="ChEBI" id="CHEBI:33737"/>
        <dbReference type="ChEBI" id="CHEBI:33738"/>
        <dbReference type="ChEBI" id="CHEBI:57586"/>
        <dbReference type="ChEBI" id="CHEBI:57844"/>
        <dbReference type="ChEBI" id="CHEBI:59789"/>
        <dbReference type="ChEBI" id="CHEBI:64428"/>
        <dbReference type="ChEBI" id="CHEBI:149473"/>
        <dbReference type="EC" id="2.8.1.6"/>
    </reaction>
</comment>
<evidence type="ECO:0000313" key="15">
    <source>
        <dbReference type="EMBL" id="GAA5104268.1"/>
    </source>
</evidence>
<dbReference type="NCBIfam" id="TIGR00433">
    <property type="entry name" value="bioB"/>
    <property type="match status" value="1"/>
</dbReference>
<dbReference type="SUPFAM" id="SSF102114">
    <property type="entry name" value="Radical SAM enzymes"/>
    <property type="match status" value="1"/>
</dbReference>
<comment type="cofactor">
    <cofactor evidence="13">
        <name>[2Fe-2S] cluster</name>
        <dbReference type="ChEBI" id="CHEBI:190135"/>
    </cofactor>
    <text evidence="13">Binds 1 [2Fe-2S] cluster. The cluster is coordinated with 3 cysteines and 1 arginine.</text>
</comment>
<comment type="similarity">
    <text evidence="2 13">Belongs to the radical SAM superfamily. Biotin synthase family.</text>
</comment>
<keyword evidence="9 13" id="KW-0093">Biotin biosynthesis</keyword>
<keyword evidence="6 13" id="KW-0949">S-adenosyl-L-methionine</keyword>
<dbReference type="PROSITE" id="PS51918">
    <property type="entry name" value="RADICAL_SAM"/>
    <property type="match status" value="1"/>
</dbReference>